<evidence type="ECO:0000256" key="4">
    <source>
        <dbReference type="ARBA" id="ARBA00015253"/>
    </source>
</evidence>
<evidence type="ECO:0000256" key="3">
    <source>
        <dbReference type="ARBA" id="ARBA00008442"/>
    </source>
</evidence>
<dbReference type="GO" id="GO:0010521">
    <property type="term" value="F:telomerase inhibitor activity"/>
    <property type="evidence" value="ECO:0007669"/>
    <property type="project" value="TreeGrafter"/>
</dbReference>
<evidence type="ECO:0000256" key="7">
    <source>
        <dbReference type="ARBA" id="ARBA00023125"/>
    </source>
</evidence>
<gene>
    <name evidence="11" type="ORF">PV11_02935</name>
</gene>
<keyword evidence="8" id="KW-0539">Nucleus</keyword>
<protein>
    <recommendedName>
        <fullName evidence="4">Protection of telomeres protein 1</fullName>
    </recommendedName>
</protein>
<organism evidence="11 12">
    <name type="scientific">Exophiala sideris</name>
    <dbReference type="NCBI Taxonomy" id="1016849"/>
    <lineage>
        <taxon>Eukaryota</taxon>
        <taxon>Fungi</taxon>
        <taxon>Dikarya</taxon>
        <taxon>Ascomycota</taxon>
        <taxon>Pezizomycotina</taxon>
        <taxon>Eurotiomycetes</taxon>
        <taxon>Chaetothyriomycetidae</taxon>
        <taxon>Chaetothyriales</taxon>
        <taxon>Herpotrichiellaceae</taxon>
        <taxon>Exophiala</taxon>
    </lineage>
</organism>
<dbReference type="SUPFAM" id="SSF50249">
    <property type="entry name" value="Nucleic acid-binding proteins"/>
    <property type="match status" value="2"/>
</dbReference>
<dbReference type="GO" id="GO:0032210">
    <property type="term" value="P:regulation of telomere maintenance via telomerase"/>
    <property type="evidence" value="ECO:0007669"/>
    <property type="project" value="TreeGrafter"/>
</dbReference>
<dbReference type="PANTHER" id="PTHR14513:SF0">
    <property type="entry name" value="PROTECTION OF TELOMERES PROTEIN 1"/>
    <property type="match status" value="1"/>
</dbReference>
<keyword evidence="5" id="KW-0158">Chromosome</keyword>
<dbReference type="FunFam" id="2.40.50.140:FF:000303">
    <property type="entry name" value="Protection of telomeres protein 1"/>
    <property type="match status" value="1"/>
</dbReference>
<dbReference type="GO" id="GO:0000783">
    <property type="term" value="C:nuclear telomere cap complex"/>
    <property type="evidence" value="ECO:0007669"/>
    <property type="project" value="TreeGrafter"/>
</dbReference>
<dbReference type="GO" id="GO:0098505">
    <property type="term" value="F:G-rich strand telomeric DNA binding"/>
    <property type="evidence" value="ECO:0007669"/>
    <property type="project" value="TreeGrafter"/>
</dbReference>
<dbReference type="AlphaFoldDB" id="A0A0D1WF10"/>
<feature type="domain" description="Telomeric single stranded DNA binding POT1/Cdc13" evidence="10">
    <location>
        <begin position="17"/>
        <end position="150"/>
    </location>
</feature>
<dbReference type="InterPro" id="IPR012340">
    <property type="entry name" value="NA-bd_OB-fold"/>
</dbReference>
<dbReference type="Pfam" id="PF02765">
    <property type="entry name" value="POT1"/>
    <property type="match status" value="1"/>
</dbReference>
<keyword evidence="6" id="KW-0779">Telomere</keyword>
<evidence type="ECO:0000313" key="12">
    <source>
        <dbReference type="Proteomes" id="UP000053599"/>
    </source>
</evidence>
<feature type="compositionally biased region" description="Basic and acidic residues" evidence="9">
    <location>
        <begin position="381"/>
        <end position="391"/>
    </location>
</feature>
<dbReference type="STRING" id="1016849.A0A0D1WF10"/>
<feature type="compositionally biased region" description="Basic residues" evidence="9">
    <location>
        <begin position="399"/>
        <end position="412"/>
    </location>
</feature>
<evidence type="ECO:0000256" key="1">
    <source>
        <dbReference type="ARBA" id="ARBA00004123"/>
    </source>
</evidence>
<dbReference type="HOGENOM" id="CLU_016663_1_0_1"/>
<comment type="subcellular location">
    <subcellularLocation>
        <location evidence="2">Chromosome</location>
        <location evidence="2">Telomere</location>
    </subcellularLocation>
    <subcellularLocation>
        <location evidence="1">Nucleus</location>
    </subcellularLocation>
</comment>
<evidence type="ECO:0000256" key="6">
    <source>
        <dbReference type="ARBA" id="ARBA00022895"/>
    </source>
</evidence>
<dbReference type="EMBL" id="KN846951">
    <property type="protein sequence ID" value="KIV87385.1"/>
    <property type="molecule type" value="Genomic_DNA"/>
</dbReference>
<evidence type="ECO:0000313" key="11">
    <source>
        <dbReference type="EMBL" id="KIV87385.1"/>
    </source>
</evidence>
<comment type="similarity">
    <text evidence="3">Belongs to the telombin family.</text>
</comment>
<keyword evidence="7" id="KW-0238">DNA-binding</keyword>
<reference evidence="11 12" key="1">
    <citation type="submission" date="2015-01" db="EMBL/GenBank/DDBJ databases">
        <title>The Genome Sequence of Exophiala sideris CBS121828.</title>
        <authorList>
            <consortium name="The Broad Institute Genomics Platform"/>
            <person name="Cuomo C."/>
            <person name="de Hoog S."/>
            <person name="Gorbushina A."/>
            <person name="Stielow B."/>
            <person name="Teixiera M."/>
            <person name="Abouelleil A."/>
            <person name="Chapman S.B."/>
            <person name="Priest M."/>
            <person name="Young S.K."/>
            <person name="Wortman J."/>
            <person name="Nusbaum C."/>
            <person name="Birren B."/>
        </authorList>
    </citation>
    <scope>NUCLEOTIDE SEQUENCE [LARGE SCALE GENOMIC DNA]</scope>
    <source>
        <strain evidence="11 12">CBS 121828</strain>
    </source>
</reference>
<evidence type="ECO:0000256" key="2">
    <source>
        <dbReference type="ARBA" id="ARBA00004574"/>
    </source>
</evidence>
<dbReference type="GO" id="GO:0016233">
    <property type="term" value="P:telomere capping"/>
    <property type="evidence" value="ECO:0007669"/>
    <property type="project" value="TreeGrafter"/>
</dbReference>
<evidence type="ECO:0000256" key="5">
    <source>
        <dbReference type="ARBA" id="ARBA00022454"/>
    </source>
</evidence>
<dbReference type="PANTHER" id="PTHR14513">
    <property type="entry name" value="PROTECTION OF TELOMERES 1"/>
    <property type="match status" value="1"/>
</dbReference>
<dbReference type="Gene3D" id="2.40.50.140">
    <property type="entry name" value="Nucleic acid-binding proteins"/>
    <property type="match status" value="2"/>
</dbReference>
<dbReference type="Proteomes" id="UP000053599">
    <property type="component" value="Unassembled WGS sequence"/>
</dbReference>
<evidence type="ECO:0000256" key="9">
    <source>
        <dbReference type="SAM" id="MobiDB-lite"/>
    </source>
</evidence>
<accession>A0A0D1WF10</accession>
<dbReference type="OrthoDB" id="2186770at2759"/>
<dbReference type="InterPro" id="IPR011564">
    <property type="entry name" value="Telomer_end-bd_POT1/Cdc13"/>
</dbReference>
<feature type="region of interest" description="Disordered" evidence="9">
    <location>
        <begin position="381"/>
        <end position="429"/>
    </location>
</feature>
<dbReference type="Pfam" id="PF16686">
    <property type="entry name" value="POT1PC"/>
    <property type="match status" value="1"/>
</dbReference>
<proteinExistence type="inferred from homology"/>
<dbReference type="SMART" id="SM00976">
    <property type="entry name" value="Telo_bind"/>
    <property type="match status" value="1"/>
</dbReference>
<sequence length="656" mass="75488">MDPAPIPPNFISLNEAVSKVGTGPAFKGYNVIGVCVNYLEPTKSSRGRGDHMITFTLHDPWWMLQGQGMKFRFFNANQHRLPAIHNQGDIVILRNVKTMNNNGQLVGVSNYDTNWVVLPYAELDVLHTSADIETKALWQGKSDLAYAKNYVQTPLPNDAVLKYVKYIAEHEDPSRWSRLAGTTRIQLENIMRSSGGQPPPREKKFRLVEQLSLPSYTQRIWVEMLAEVRKIYTSDSRMEMEVTDYTSHFDLYDHQYDNGQSGRDGDEFGYLDYTNTSKSWPGPWGKMALSVVLWEPHCSEAKKSVNEGTFVYLRNLEIRRDKNGLKLEGHCRTDTFNSTSINFEVRKPKEDDEELKALLLRKRNYEAQAKAENKHFFRHPQDANKRKVKEVEEVEDTHKSKKAKARNRRKKENKTAAAAQQVGSVKGTEDKALKPNVNVRCNNFDVPIKPIIDILDGDILERKTPKGNPYRLPFQNCKYKSNVRVVDFFPDNVEDFAVPRRVSEYDVLGDNEDDHDNESEIDLTQESGDRVQWEWRFFLLVEDARLPPNPNGRPTPMELLVADTDGDFLLKMDACDLRDKKNATVLAQVKEKLFHLWGDLQERKEESATVEALEAKPSARPFECLIKEYGVPVRKPDQSKDSCSYDRMFRLCWTTI</sequence>
<dbReference type="InterPro" id="IPR028389">
    <property type="entry name" value="POT1"/>
</dbReference>
<evidence type="ECO:0000256" key="8">
    <source>
        <dbReference type="ARBA" id="ARBA00023242"/>
    </source>
</evidence>
<name>A0A0D1WF10_9EURO</name>
<evidence type="ECO:0000259" key="10">
    <source>
        <dbReference type="SMART" id="SM00976"/>
    </source>
</evidence>
<dbReference type="InterPro" id="IPR032042">
    <property type="entry name" value="POT1PC"/>
</dbReference>